<keyword evidence="1" id="KW-0472">Membrane</keyword>
<feature type="transmembrane region" description="Helical" evidence="1">
    <location>
        <begin position="224"/>
        <end position="241"/>
    </location>
</feature>
<reference evidence="2 3" key="1">
    <citation type="submission" date="2020-08" db="EMBL/GenBank/DDBJ databases">
        <title>Genomic Encyclopedia of Type Strains, Phase IV (KMG-IV): sequencing the most valuable type-strain genomes for metagenomic binning, comparative biology and taxonomic classification.</title>
        <authorList>
            <person name="Goeker M."/>
        </authorList>
    </citation>
    <scope>NUCLEOTIDE SEQUENCE [LARGE SCALE GENOMIC DNA]</scope>
    <source>
        <strain evidence="2 3">DSM 27026</strain>
    </source>
</reference>
<feature type="transmembrane region" description="Helical" evidence="1">
    <location>
        <begin position="133"/>
        <end position="155"/>
    </location>
</feature>
<keyword evidence="1" id="KW-1133">Transmembrane helix</keyword>
<dbReference type="Proteomes" id="UP000553706">
    <property type="component" value="Unassembled WGS sequence"/>
</dbReference>
<evidence type="ECO:0000256" key="1">
    <source>
        <dbReference type="SAM" id="Phobius"/>
    </source>
</evidence>
<organism evidence="2 3">
    <name type="scientific">Acidocella aromatica</name>
    <dbReference type="NCBI Taxonomy" id="1303579"/>
    <lineage>
        <taxon>Bacteria</taxon>
        <taxon>Pseudomonadati</taxon>
        <taxon>Pseudomonadota</taxon>
        <taxon>Alphaproteobacteria</taxon>
        <taxon>Acetobacterales</taxon>
        <taxon>Acidocellaceae</taxon>
        <taxon>Acidocella</taxon>
    </lineage>
</organism>
<evidence type="ECO:0000313" key="3">
    <source>
        <dbReference type="Proteomes" id="UP000553706"/>
    </source>
</evidence>
<gene>
    <name evidence="2" type="ORF">HNP71_002365</name>
</gene>
<sequence length="344" mass="36116">MYSESDLDAAVAAGKLNAEEAAKFRAFIAAQKTAPAVDEEYVRLLTGFNDIFVSIALVLVLVALGFLAAPTGASGLCVAAASWGLAEYFTRKRRMALPSILLLVFYTVGVSSSLIWMIGLNFGTGLALAAGNFVPGAVSGTLLLCPALIGAAAYLHWRRFHVPITPAAGAGGIIFFGMAMLMGLVPSLRPFWSWLLLGSGLGVFALGLRWDISDLARTTRRTDVAFWLHLLAAPLIVHPLFHMLGLLNGGAGGGGAIVAIGVYLALGVVALLVDRRALLVSALGYVIYALSFVLKHSGVIGSDLSYTALVAGMALLMLSAFWHKAREGLLALTPLGVRQALPPV</sequence>
<feature type="transmembrane region" description="Helical" evidence="1">
    <location>
        <begin position="51"/>
        <end position="83"/>
    </location>
</feature>
<dbReference type="RefSeq" id="WP_183267111.1">
    <property type="nucleotide sequence ID" value="NZ_JACHFJ010000012.1"/>
</dbReference>
<evidence type="ECO:0008006" key="4">
    <source>
        <dbReference type="Google" id="ProtNLM"/>
    </source>
</evidence>
<dbReference type="AlphaFoldDB" id="A0A840VLT1"/>
<feature type="transmembrane region" description="Helical" evidence="1">
    <location>
        <begin position="253"/>
        <end position="273"/>
    </location>
</feature>
<feature type="transmembrane region" description="Helical" evidence="1">
    <location>
        <begin position="95"/>
        <end position="118"/>
    </location>
</feature>
<proteinExistence type="predicted"/>
<feature type="transmembrane region" description="Helical" evidence="1">
    <location>
        <begin position="167"/>
        <end position="185"/>
    </location>
</feature>
<protein>
    <recommendedName>
        <fullName evidence="4">DUF2157 domain-containing protein</fullName>
    </recommendedName>
</protein>
<keyword evidence="1" id="KW-0812">Transmembrane</keyword>
<feature type="transmembrane region" description="Helical" evidence="1">
    <location>
        <begin position="304"/>
        <end position="322"/>
    </location>
</feature>
<comment type="caution">
    <text evidence="2">The sequence shown here is derived from an EMBL/GenBank/DDBJ whole genome shotgun (WGS) entry which is preliminary data.</text>
</comment>
<keyword evidence="3" id="KW-1185">Reference proteome</keyword>
<accession>A0A840VLT1</accession>
<feature type="transmembrane region" description="Helical" evidence="1">
    <location>
        <begin position="191"/>
        <end position="212"/>
    </location>
</feature>
<dbReference type="EMBL" id="JACHFJ010000012">
    <property type="protein sequence ID" value="MBB5374095.1"/>
    <property type="molecule type" value="Genomic_DNA"/>
</dbReference>
<feature type="transmembrane region" description="Helical" evidence="1">
    <location>
        <begin position="278"/>
        <end position="298"/>
    </location>
</feature>
<name>A0A840VLT1_9PROT</name>
<evidence type="ECO:0000313" key="2">
    <source>
        <dbReference type="EMBL" id="MBB5374095.1"/>
    </source>
</evidence>